<evidence type="ECO:0000313" key="1">
    <source>
        <dbReference type="EMBL" id="KAJ6261698.1"/>
    </source>
</evidence>
<sequence>MATARSLNRAIFNGTLYQSIRDLWFDGVPWGTKSPTEEATQRWFQGTKEQKAEFDKLCFQKLNPAVVALSPTQFPIAGLSDTEIAEPFVAEIVAADNGGEESTKTALSFMILLDQIPRNLYRTKETLRLVFDHYDPIAVSLARHLATADPTTRLDMHPSIRHSLTYRMWFYMPLMHSERLADHRIHQEYLDKLEKENSDDEEVSTMLARMQYFTKMHTDIIEKFGRYPYRNEYLGRESTDEEKKWLEDGGPRFGVGG</sequence>
<evidence type="ECO:0008006" key="3">
    <source>
        <dbReference type="Google" id="ProtNLM"/>
    </source>
</evidence>
<dbReference type="EMBL" id="JAQGDS010000003">
    <property type="protein sequence ID" value="KAJ6261698.1"/>
    <property type="molecule type" value="Genomic_DNA"/>
</dbReference>
<reference evidence="1" key="1">
    <citation type="submission" date="2023-01" db="EMBL/GenBank/DDBJ databases">
        <title>The chitinases involved in constricting ring structure development in the nematode-trapping fungus Drechslerella dactyloides.</title>
        <authorList>
            <person name="Wang R."/>
            <person name="Zhang L."/>
            <person name="Tang P."/>
            <person name="Li S."/>
            <person name="Liang L."/>
        </authorList>
    </citation>
    <scope>NUCLEOTIDE SEQUENCE</scope>
    <source>
        <strain evidence="1">YMF1.00031</strain>
    </source>
</reference>
<dbReference type="Gene3D" id="1.25.40.10">
    <property type="entry name" value="Tetratricopeptide repeat domain"/>
    <property type="match status" value="1"/>
</dbReference>
<dbReference type="Pfam" id="PF06041">
    <property type="entry name" value="DUF924"/>
    <property type="match status" value="1"/>
</dbReference>
<dbReference type="SUPFAM" id="SSF48452">
    <property type="entry name" value="TPR-like"/>
    <property type="match status" value="1"/>
</dbReference>
<keyword evidence="2" id="KW-1185">Reference proteome</keyword>
<dbReference type="AlphaFoldDB" id="A0AAD6NM02"/>
<organism evidence="1 2">
    <name type="scientific">Drechslerella dactyloides</name>
    <name type="common">Nematode-trapping fungus</name>
    <name type="synonym">Arthrobotrys dactyloides</name>
    <dbReference type="NCBI Taxonomy" id="74499"/>
    <lineage>
        <taxon>Eukaryota</taxon>
        <taxon>Fungi</taxon>
        <taxon>Dikarya</taxon>
        <taxon>Ascomycota</taxon>
        <taxon>Pezizomycotina</taxon>
        <taxon>Orbiliomycetes</taxon>
        <taxon>Orbiliales</taxon>
        <taxon>Orbiliaceae</taxon>
        <taxon>Drechslerella</taxon>
    </lineage>
</organism>
<gene>
    <name evidence="1" type="ORF">Dda_2496</name>
</gene>
<name>A0AAD6NM02_DREDA</name>
<proteinExistence type="predicted"/>
<accession>A0AAD6NM02</accession>
<dbReference type="InterPro" id="IPR011990">
    <property type="entry name" value="TPR-like_helical_dom_sf"/>
</dbReference>
<dbReference type="Proteomes" id="UP001221413">
    <property type="component" value="Unassembled WGS sequence"/>
</dbReference>
<dbReference type="Gene3D" id="1.20.58.320">
    <property type="entry name" value="TPR-like"/>
    <property type="match status" value="1"/>
</dbReference>
<dbReference type="InterPro" id="IPR010323">
    <property type="entry name" value="DUF924"/>
</dbReference>
<evidence type="ECO:0000313" key="2">
    <source>
        <dbReference type="Proteomes" id="UP001221413"/>
    </source>
</evidence>
<comment type="caution">
    <text evidence="1">The sequence shown here is derived from an EMBL/GenBank/DDBJ whole genome shotgun (WGS) entry which is preliminary data.</text>
</comment>
<protein>
    <recommendedName>
        <fullName evidence="3">DUF924-domain-containing protein</fullName>
    </recommendedName>
</protein>